<protein>
    <submittedName>
        <fullName evidence="3">Metal-binding protein</fullName>
    </submittedName>
</protein>
<dbReference type="Gene3D" id="3.40.10.10">
    <property type="entry name" value="DNA Methylphosphotriester Repair Domain"/>
    <property type="match status" value="1"/>
</dbReference>
<keyword evidence="4" id="KW-1185">Reference proteome</keyword>
<proteinExistence type="predicted"/>
<dbReference type="Pfam" id="PF02805">
    <property type="entry name" value="Ada_Zn_binding"/>
    <property type="match status" value="1"/>
</dbReference>
<dbReference type="AlphaFoldDB" id="A0A6P0UK41"/>
<dbReference type="GO" id="GO:0008168">
    <property type="term" value="F:methyltransferase activity"/>
    <property type="evidence" value="ECO:0007669"/>
    <property type="project" value="InterPro"/>
</dbReference>
<evidence type="ECO:0000256" key="1">
    <source>
        <dbReference type="ARBA" id="ARBA00023159"/>
    </source>
</evidence>
<accession>A0A6P0UK41</accession>
<keyword evidence="1" id="KW-0010">Activator</keyword>
<dbReference type="EMBL" id="JAABOO010000002">
    <property type="protein sequence ID" value="NER13594.1"/>
    <property type="molecule type" value="Genomic_DNA"/>
</dbReference>
<dbReference type="InterPro" id="IPR035451">
    <property type="entry name" value="Ada-like_dom_sf"/>
</dbReference>
<name>A0A6P0UK41_9FLAO</name>
<evidence type="ECO:0000259" key="2">
    <source>
        <dbReference type="Pfam" id="PF02805"/>
    </source>
</evidence>
<dbReference type="GO" id="GO:0006355">
    <property type="term" value="P:regulation of DNA-templated transcription"/>
    <property type="evidence" value="ECO:0007669"/>
    <property type="project" value="InterPro"/>
</dbReference>
<dbReference type="GO" id="GO:0006281">
    <property type="term" value="P:DNA repair"/>
    <property type="evidence" value="ECO:0007669"/>
    <property type="project" value="InterPro"/>
</dbReference>
<evidence type="ECO:0000313" key="3">
    <source>
        <dbReference type="EMBL" id="NER13594.1"/>
    </source>
</evidence>
<dbReference type="Proteomes" id="UP000468581">
    <property type="component" value="Unassembled WGS sequence"/>
</dbReference>
<sequence length="97" mass="11149">MIDHNDLSAAELRQLIRNGHILLGGNKKLKIYGNLHCKSGKRMKTANRVFFSSVAEARKQGYRPCGHCMRDAYKEWKVNRVLRPASPRNLTESPDRK</sequence>
<reference evidence="3 4" key="1">
    <citation type="submission" date="2020-01" db="EMBL/GenBank/DDBJ databases">
        <title>Leptobacterium flavescens.</title>
        <authorList>
            <person name="Wang G."/>
        </authorList>
    </citation>
    <scope>NUCLEOTIDE SEQUENCE [LARGE SCALE GENOMIC DNA]</scope>
    <source>
        <strain evidence="3 4">KCTC 22160</strain>
    </source>
</reference>
<dbReference type="GO" id="GO:0003677">
    <property type="term" value="F:DNA binding"/>
    <property type="evidence" value="ECO:0007669"/>
    <property type="project" value="InterPro"/>
</dbReference>
<comment type="caution">
    <text evidence="3">The sequence shown here is derived from an EMBL/GenBank/DDBJ whole genome shotgun (WGS) entry which is preliminary data.</text>
</comment>
<evidence type="ECO:0000313" key="4">
    <source>
        <dbReference type="Proteomes" id="UP000468581"/>
    </source>
</evidence>
<dbReference type="InterPro" id="IPR004026">
    <property type="entry name" value="Ada_DNA_repair_Zn-bd"/>
</dbReference>
<organism evidence="3 4">
    <name type="scientific">Leptobacterium flavescens</name>
    <dbReference type="NCBI Taxonomy" id="472055"/>
    <lineage>
        <taxon>Bacteria</taxon>
        <taxon>Pseudomonadati</taxon>
        <taxon>Bacteroidota</taxon>
        <taxon>Flavobacteriia</taxon>
        <taxon>Flavobacteriales</taxon>
        <taxon>Flavobacteriaceae</taxon>
        <taxon>Leptobacterium</taxon>
    </lineage>
</organism>
<dbReference type="GO" id="GO:0008270">
    <property type="term" value="F:zinc ion binding"/>
    <property type="evidence" value="ECO:0007669"/>
    <property type="project" value="InterPro"/>
</dbReference>
<gene>
    <name evidence="3" type="ORF">GWK08_09110</name>
</gene>
<dbReference type="SUPFAM" id="SSF57884">
    <property type="entry name" value="Ada DNA repair protein, N-terminal domain (N-Ada 10)"/>
    <property type="match status" value="1"/>
</dbReference>
<feature type="domain" description="Ada DNA repair metal-binding" evidence="2">
    <location>
        <begin position="24"/>
        <end position="69"/>
    </location>
</feature>